<organism evidence="1 2">
    <name type="scientific">Desulfonema ishimotonii</name>
    <dbReference type="NCBI Taxonomy" id="45657"/>
    <lineage>
        <taxon>Bacteria</taxon>
        <taxon>Pseudomonadati</taxon>
        <taxon>Thermodesulfobacteriota</taxon>
        <taxon>Desulfobacteria</taxon>
        <taxon>Desulfobacterales</taxon>
        <taxon>Desulfococcaceae</taxon>
        <taxon>Desulfonema</taxon>
    </lineage>
</organism>
<sequence length="278" mass="31765">MSIITISRGSYSRGKEVAERLAQKLNYECISRDILLEASEEFNIPEIKLVSAIHDAPSVLDRFRHGKERYISYIRKALLQRVQKDNVIYHGLAGHYFLLNIPHVFKVRIIADMEERVKEEVKREKISSEKARYHLQKDDDERRKWGLQLYGIDTWDSRLYDMVIHIKTITVEDATEIIAQTVRKPFFQSTPESIKILDNLLLAATVKTALTDIAPLLNVTADDGVVSIGNSDSPSPLTQNAVKEIKRIAGNVDGVSEVILWSHEKKDTHHSVNPFHNI</sequence>
<dbReference type="EMBL" id="BEXT01000001">
    <property type="protein sequence ID" value="GBC59807.1"/>
    <property type="molecule type" value="Genomic_DNA"/>
</dbReference>
<name>A0A401FS62_9BACT</name>
<reference evidence="2" key="1">
    <citation type="submission" date="2017-11" db="EMBL/GenBank/DDBJ databases">
        <authorList>
            <person name="Watanabe M."/>
            <person name="Kojima H."/>
        </authorList>
    </citation>
    <scope>NUCLEOTIDE SEQUENCE [LARGE SCALE GENOMIC DNA]</scope>
    <source>
        <strain evidence="2">Tokyo 01</strain>
    </source>
</reference>
<evidence type="ECO:0000313" key="2">
    <source>
        <dbReference type="Proteomes" id="UP000288096"/>
    </source>
</evidence>
<dbReference type="OrthoDB" id="5416804at2"/>
<dbReference type="AlphaFoldDB" id="A0A401FS62"/>
<dbReference type="Proteomes" id="UP000288096">
    <property type="component" value="Unassembled WGS sequence"/>
</dbReference>
<gene>
    <name evidence="1" type="ORF">DENIS_0748</name>
</gene>
<accession>A0A401FS62</accession>
<dbReference type="Pfam" id="PF13189">
    <property type="entry name" value="Cytidylate_kin2"/>
    <property type="match status" value="1"/>
</dbReference>
<protein>
    <submittedName>
        <fullName evidence="1">Histidine kinase</fullName>
    </submittedName>
</protein>
<proteinExistence type="predicted"/>
<comment type="caution">
    <text evidence="1">The sequence shown here is derived from an EMBL/GenBank/DDBJ whole genome shotgun (WGS) entry which is preliminary data.</text>
</comment>
<keyword evidence="1" id="KW-0418">Kinase</keyword>
<reference evidence="2" key="2">
    <citation type="submission" date="2019-01" db="EMBL/GenBank/DDBJ databases">
        <title>Genome sequence of Desulfonema ishimotonii strain Tokyo 01.</title>
        <authorList>
            <person name="Fukui M."/>
        </authorList>
    </citation>
    <scope>NUCLEOTIDE SEQUENCE [LARGE SCALE GENOMIC DNA]</scope>
    <source>
        <strain evidence="2">Tokyo 01</strain>
    </source>
</reference>
<keyword evidence="1" id="KW-0808">Transferase</keyword>
<dbReference type="InterPro" id="IPR027417">
    <property type="entry name" value="P-loop_NTPase"/>
</dbReference>
<keyword evidence="2" id="KW-1185">Reference proteome</keyword>
<dbReference type="GO" id="GO:0016301">
    <property type="term" value="F:kinase activity"/>
    <property type="evidence" value="ECO:0007669"/>
    <property type="project" value="UniProtKB-KW"/>
</dbReference>
<dbReference type="RefSeq" id="WP_124327287.1">
    <property type="nucleotide sequence ID" value="NZ_BEXT01000001.1"/>
</dbReference>
<dbReference type="Gene3D" id="3.40.50.300">
    <property type="entry name" value="P-loop containing nucleotide triphosphate hydrolases"/>
    <property type="match status" value="1"/>
</dbReference>
<evidence type="ECO:0000313" key="1">
    <source>
        <dbReference type="EMBL" id="GBC59807.1"/>
    </source>
</evidence>